<reference evidence="3 4" key="1">
    <citation type="submission" date="2016-11" db="EMBL/GenBank/DDBJ databases">
        <authorList>
            <person name="Jaros S."/>
            <person name="Januszkiewicz K."/>
            <person name="Wedrychowicz H."/>
        </authorList>
    </citation>
    <scope>NUCLEOTIDE SEQUENCE [LARGE SCALE GENOMIC DNA]</scope>
    <source>
        <strain evidence="3 4">DSM 21986</strain>
    </source>
</reference>
<keyword evidence="1" id="KW-0472">Membrane</keyword>
<evidence type="ECO:0000259" key="2">
    <source>
        <dbReference type="Pfam" id="PF18153"/>
    </source>
</evidence>
<evidence type="ECO:0000313" key="3">
    <source>
        <dbReference type="EMBL" id="SHG52119.1"/>
    </source>
</evidence>
<dbReference type="InterPro" id="IPR041208">
    <property type="entry name" value="Cap15"/>
</dbReference>
<gene>
    <name evidence="3" type="ORF">SAMN05443144_13212</name>
</gene>
<dbReference type="OrthoDB" id="1430668at2"/>
<dbReference type="STRING" id="1194090.SAMN05443144_13212"/>
<evidence type="ECO:0000313" key="4">
    <source>
        <dbReference type="Proteomes" id="UP000184041"/>
    </source>
</evidence>
<keyword evidence="1" id="KW-0812">Transmembrane</keyword>
<dbReference type="Pfam" id="PF18153">
    <property type="entry name" value="Cap15_CD_rec"/>
    <property type="match status" value="1"/>
</dbReference>
<keyword evidence="4" id="KW-1185">Reference proteome</keyword>
<dbReference type="AlphaFoldDB" id="A0A1M5KI07"/>
<organism evidence="3 4">
    <name type="scientific">Fodinibius roseus</name>
    <dbReference type="NCBI Taxonomy" id="1194090"/>
    <lineage>
        <taxon>Bacteria</taxon>
        <taxon>Pseudomonadati</taxon>
        <taxon>Balneolota</taxon>
        <taxon>Balneolia</taxon>
        <taxon>Balneolales</taxon>
        <taxon>Balneolaceae</taxon>
        <taxon>Fodinibius</taxon>
    </lineage>
</organism>
<feature type="domain" description="CD-NTase-associated protein 15" evidence="2">
    <location>
        <begin position="73"/>
        <end position="196"/>
    </location>
</feature>
<sequence>MKLSFRYYKTKKLIVTILALAVGFDVGFEFIQSYLHQSGEFILRAPTNTAIIASLLVVYDKYLWKYPVFNSLVKVPNLNGRYTGYIEYERDGQKNKMDTVVEIIQTASEIQINTYFNSENHENTHSISLVENIRSENGHYSVYFFYFNSGTKIDEYLDCHEGANELKVIMNGNTPRKLTGNYFTNRKEQTRGKMKVNFTSTELKHEF</sequence>
<accession>A0A1M5KI07</accession>
<keyword evidence="1" id="KW-1133">Transmembrane helix</keyword>
<dbReference type="Proteomes" id="UP000184041">
    <property type="component" value="Unassembled WGS sequence"/>
</dbReference>
<name>A0A1M5KI07_9BACT</name>
<dbReference type="EMBL" id="FQUS01000032">
    <property type="protein sequence ID" value="SHG52119.1"/>
    <property type="molecule type" value="Genomic_DNA"/>
</dbReference>
<proteinExistence type="predicted"/>
<feature type="transmembrane region" description="Helical" evidence="1">
    <location>
        <begin position="12"/>
        <end position="35"/>
    </location>
</feature>
<protein>
    <recommendedName>
        <fullName evidence="2">CD-NTase-associated protein 15 domain-containing protein</fullName>
    </recommendedName>
</protein>
<evidence type="ECO:0000256" key="1">
    <source>
        <dbReference type="SAM" id="Phobius"/>
    </source>
</evidence>
<dbReference type="RefSeq" id="WP_073068213.1">
    <property type="nucleotide sequence ID" value="NZ_FQUS01000032.1"/>
</dbReference>